<accession>A0A9W9PRP2</accession>
<dbReference type="GO" id="GO:0015179">
    <property type="term" value="F:L-amino acid transmembrane transporter activity"/>
    <property type="evidence" value="ECO:0007669"/>
    <property type="project" value="TreeGrafter"/>
</dbReference>
<dbReference type="GO" id="GO:0016020">
    <property type="term" value="C:membrane"/>
    <property type="evidence" value="ECO:0007669"/>
    <property type="project" value="UniProtKB-SubCell"/>
</dbReference>
<dbReference type="Proteomes" id="UP001147746">
    <property type="component" value="Unassembled WGS sequence"/>
</dbReference>
<comment type="similarity">
    <text evidence="2">Belongs to the amino acid/polyamine transporter 2 family.</text>
</comment>
<evidence type="ECO:0000313" key="9">
    <source>
        <dbReference type="Proteomes" id="UP001147746"/>
    </source>
</evidence>
<feature type="transmembrane region" description="Helical" evidence="6">
    <location>
        <begin position="343"/>
        <end position="363"/>
    </location>
</feature>
<dbReference type="Pfam" id="PF01490">
    <property type="entry name" value="Aa_trans"/>
    <property type="match status" value="1"/>
</dbReference>
<feature type="transmembrane region" description="Helical" evidence="6">
    <location>
        <begin position="303"/>
        <end position="322"/>
    </location>
</feature>
<feature type="transmembrane region" description="Helical" evidence="6">
    <location>
        <begin position="369"/>
        <end position="392"/>
    </location>
</feature>
<evidence type="ECO:0000256" key="4">
    <source>
        <dbReference type="ARBA" id="ARBA00022989"/>
    </source>
</evidence>
<feature type="transmembrane region" description="Helical" evidence="6">
    <location>
        <begin position="221"/>
        <end position="249"/>
    </location>
</feature>
<keyword evidence="4 6" id="KW-1133">Transmembrane helix</keyword>
<dbReference type="InterPro" id="IPR013057">
    <property type="entry name" value="AA_transpt_TM"/>
</dbReference>
<protein>
    <submittedName>
        <fullName evidence="8">Neutral amino acid permease</fullName>
    </submittedName>
</protein>
<feature type="transmembrane region" description="Helical" evidence="6">
    <location>
        <begin position="178"/>
        <end position="201"/>
    </location>
</feature>
<gene>
    <name evidence="8" type="ORF">N7476_007750</name>
</gene>
<keyword evidence="9" id="KW-1185">Reference proteome</keyword>
<organism evidence="8 9">
    <name type="scientific">Penicillium atrosanguineum</name>
    <dbReference type="NCBI Taxonomy" id="1132637"/>
    <lineage>
        <taxon>Eukaryota</taxon>
        <taxon>Fungi</taxon>
        <taxon>Dikarya</taxon>
        <taxon>Ascomycota</taxon>
        <taxon>Pezizomycotina</taxon>
        <taxon>Eurotiomycetes</taxon>
        <taxon>Eurotiomycetidae</taxon>
        <taxon>Eurotiales</taxon>
        <taxon>Aspergillaceae</taxon>
        <taxon>Penicillium</taxon>
    </lineage>
</organism>
<keyword evidence="3 6" id="KW-0812">Transmembrane</keyword>
<name>A0A9W9PRP2_9EURO</name>
<evidence type="ECO:0000259" key="7">
    <source>
        <dbReference type="Pfam" id="PF01490"/>
    </source>
</evidence>
<sequence>MGDSDIIPVEESGEISVEKVTKDEFEVFQRGEGHVDFRTVGWLKAAIIFTKILFATGVLAIPSTMYVVGAVPGAILVVLFCVLNTYAGYILGNFRNAHGGCHSVADMAGIVGGPILKELCGGLFVLTWVICSASGIVGASTGLNALSNHSLCTNWFSFIVMLIVAIFASARKFETIGWLTWAGFLSIFVAIFIVVVSVGVISRPAAAPQSGPFDLGFHVVASPAFAPAITAVQTMFTSSAGTSAFLPVISEMRRPKDYNKALYLSMGIVVVTYLTFSIIIYYYCGKWVASPSLGSAGPLIKKVAYGVGFIGLIVTACLWIHVSAKYVFVRVLRNSPHLQSNTFVHFGTWLSCTFGLSIVSFVIAAGVPIFNYILSLAGSIGFAPLALILPAYLWMYDHKDYRSGTLFKQTVYWLHCLMLFAGGFMTVGGFYGVIQSILDAYKNGEIGSAFSCEDNSTIK</sequence>
<proteinExistence type="inferred from homology"/>
<evidence type="ECO:0000256" key="2">
    <source>
        <dbReference type="ARBA" id="ARBA00008066"/>
    </source>
</evidence>
<comment type="subcellular location">
    <subcellularLocation>
        <location evidence="1">Membrane</location>
        <topology evidence="1">Multi-pass membrane protein</topology>
    </subcellularLocation>
</comment>
<feature type="transmembrane region" description="Helical" evidence="6">
    <location>
        <begin position="412"/>
        <end position="434"/>
    </location>
</feature>
<dbReference type="OrthoDB" id="40134at2759"/>
<evidence type="ECO:0000256" key="1">
    <source>
        <dbReference type="ARBA" id="ARBA00004141"/>
    </source>
</evidence>
<dbReference type="AlphaFoldDB" id="A0A9W9PRP2"/>
<evidence type="ECO:0000256" key="3">
    <source>
        <dbReference type="ARBA" id="ARBA00022692"/>
    </source>
</evidence>
<feature type="transmembrane region" description="Helical" evidence="6">
    <location>
        <begin position="67"/>
        <end position="87"/>
    </location>
</feature>
<keyword evidence="5 6" id="KW-0472">Membrane</keyword>
<dbReference type="PANTHER" id="PTHR22950:SF697">
    <property type="entry name" value="AMINO ACID TRANSPORTER (EUROFUNG)"/>
    <property type="match status" value="1"/>
</dbReference>
<reference evidence="8" key="2">
    <citation type="journal article" date="2023" name="IMA Fungus">
        <title>Comparative genomic study of the Penicillium genus elucidates a diverse pangenome and 15 lateral gene transfer events.</title>
        <authorList>
            <person name="Petersen C."/>
            <person name="Sorensen T."/>
            <person name="Nielsen M.R."/>
            <person name="Sondergaard T.E."/>
            <person name="Sorensen J.L."/>
            <person name="Fitzpatrick D.A."/>
            <person name="Frisvad J.C."/>
            <person name="Nielsen K.L."/>
        </authorList>
    </citation>
    <scope>NUCLEOTIDE SEQUENCE</scope>
    <source>
        <strain evidence="8">IBT 21472</strain>
    </source>
</reference>
<feature type="transmembrane region" description="Helical" evidence="6">
    <location>
        <begin position="155"/>
        <end position="171"/>
    </location>
</feature>
<reference evidence="8" key="1">
    <citation type="submission" date="2022-12" db="EMBL/GenBank/DDBJ databases">
        <authorList>
            <person name="Petersen C."/>
        </authorList>
    </citation>
    <scope>NUCLEOTIDE SEQUENCE</scope>
    <source>
        <strain evidence="8">IBT 21472</strain>
    </source>
</reference>
<feature type="transmembrane region" description="Helical" evidence="6">
    <location>
        <begin position="123"/>
        <end position="143"/>
    </location>
</feature>
<evidence type="ECO:0000256" key="5">
    <source>
        <dbReference type="ARBA" id="ARBA00023136"/>
    </source>
</evidence>
<comment type="caution">
    <text evidence="8">The sequence shown here is derived from an EMBL/GenBank/DDBJ whole genome shotgun (WGS) entry which is preliminary data.</text>
</comment>
<dbReference type="FunFam" id="1.20.1740.10:FF:000039">
    <property type="entry name" value="Neutral amino acid transporter (Eurofung)"/>
    <property type="match status" value="1"/>
</dbReference>
<feature type="domain" description="Amino acid transporter transmembrane" evidence="7">
    <location>
        <begin position="39"/>
        <end position="434"/>
    </location>
</feature>
<dbReference type="EMBL" id="JAPZBO010000008">
    <property type="protein sequence ID" value="KAJ5307094.1"/>
    <property type="molecule type" value="Genomic_DNA"/>
</dbReference>
<feature type="transmembrane region" description="Helical" evidence="6">
    <location>
        <begin position="261"/>
        <end position="283"/>
    </location>
</feature>
<evidence type="ECO:0000313" key="8">
    <source>
        <dbReference type="EMBL" id="KAJ5307094.1"/>
    </source>
</evidence>
<evidence type="ECO:0000256" key="6">
    <source>
        <dbReference type="SAM" id="Phobius"/>
    </source>
</evidence>
<feature type="transmembrane region" description="Helical" evidence="6">
    <location>
        <begin position="40"/>
        <end position="61"/>
    </location>
</feature>
<dbReference type="Gene3D" id="1.20.1740.10">
    <property type="entry name" value="Amino acid/polyamine transporter I"/>
    <property type="match status" value="1"/>
</dbReference>
<dbReference type="PANTHER" id="PTHR22950">
    <property type="entry name" value="AMINO ACID TRANSPORTER"/>
    <property type="match status" value="1"/>
</dbReference>